<dbReference type="GO" id="GO:0008236">
    <property type="term" value="F:serine-type peptidase activity"/>
    <property type="evidence" value="ECO:0007669"/>
    <property type="project" value="UniProtKB-KW"/>
</dbReference>
<dbReference type="PANTHER" id="PTHR30237">
    <property type="entry name" value="MURAMOYLTETRAPEPTIDE CARBOXYPEPTIDASE"/>
    <property type="match status" value="1"/>
</dbReference>
<proteinExistence type="inferred from homology"/>
<dbReference type="InterPro" id="IPR040449">
    <property type="entry name" value="Peptidase_S66_N"/>
</dbReference>
<dbReference type="OrthoDB" id="9807329at2"/>
<dbReference type="InterPro" id="IPR003507">
    <property type="entry name" value="S66_fam"/>
</dbReference>
<dbReference type="PIRSF" id="PIRSF028757">
    <property type="entry name" value="LD-carboxypeptidase"/>
    <property type="match status" value="1"/>
</dbReference>
<evidence type="ECO:0000313" key="10">
    <source>
        <dbReference type="Proteomes" id="UP000006852"/>
    </source>
</evidence>
<dbReference type="SUPFAM" id="SSF141986">
    <property type="entry name" value="LD-carboxypeptidase A C-terminal domain-like"/>
    <property type="match status" value="1"/>
</dbReference>
<dbReference type="SUPFAM" id="SSF52317">
    <property type="entry name" value="Class I glutamine amidotransferase-like"/>
    <property type="match status" value="1"/>
</dbReference>
<evidence type="ECO:0000256" key="1">
    <source>
        <dbReference type="ARBA" id="ARBA00010233"/>
    </source>
</evidence>
<dbReference type="KEGG" id="tsu:Tresu_1230"/>
<organism evidence="9 10">
    <name type="scientific">Treponema succinifaciens (strain ATCC 33096 / DSM 2489 / 6091)</name>
    <dbReference type="NCBI Taxonomy" id="869209"/>
    <lineage>
        <taxon>Bacteria</taxon>
        <taxon>Pseudomonadati</taxon>
        <taxon>Spirochaetota</taxon>
        <taxon>Spirochaetia</taxon>
        <taxon>Spirochaetales</taxon>
        <taxon>Treponemataceae</taxon>
        <taxon>Treponema</taxon>
    </lineage>
</organism>
<evidence type="ECO:0000256" key="2">
    <source>
        <dbReference type="ARBA" id="ARBA00022645"/>
    </source>
</evidence>
<gene>
    <name evidence="9" type="ordered locus">Tresu_1230</name>
</gene>
<dbReference type="InterPro" id="IPR040921">
    <property type="entry name" value="Peptidase_S66C"/>
</dbReference>
<dbReference type="EMBL" id="CP002631">
    <property type="protein sequence ID" value="AEB14138.1"/>
    <property type="molecule type" value="Genomic_DNA"/>
</dbReference>
<dbReference type="InterPro" id="IPR027478">
    <property type="entry name" value="LdcA_N"/>
</dbReference>
<dbReference type="GO" id="GO:0006508">
    <property type="term" value="P:proteolysis"/>
    <property type="evidence" value="ECO:0007669"/>
    <property type="project" value="UniProtKB-KW"/>
</dbReference>
<feature type="active site" description="Charge relay system" evidence="6">
    <location>
        <position position="247"/>
    </location>
</feature>
<dbReference type="STRING" id="869209.Tresu_1230"/>
<dbReference type="Gene3D" id="3.40.50.10740">
    <property type="entry name" value="Class I glutamine amidotransferase-like"/>
    <property type="match status" value="1"/>
</dbReference>
<evidence type="ECO:0000256" key="4">
    <source>
        <dbReference type="ARBA" id="ARBA00022801"/>
    </source>
</evidence>
<dbReference type="PANTHER" id="PTHR30237:SF2">
    <property type="entry name" value="MUREIN TETRAPEPTIDE CARBOXYPEPTIDASE"/>
    <property type="match status" value="1"/>
</dbReference>
<dbReference type="eggNOG" id="COG1619">
    <property type="taxonomic scope" value="Bacteria"/>
</dbReference>
<reference evidence="9 10" key="1">
    <citation type="journal article" date="2011" name="Stand. Genomic Sci.">
        <title>Complete genome sequence of Treponema succinifaciens type strain (6091).</title>
        <authorList>
            <person name="Han C."/>
            <person name="Gronow S."/>
            <person name="Teshima H."/>
            <person name="Lapidus A."/>
            <person name="Nolan M."/>
            <person name="Lucas S."/>
            <person name="Hammon N."/>
            <person name="Deshpande S."/>
            <person name="Cheng J.F."/>
            <person name="Zeytun A."/>
            <person name="Tapia R."/>
            <person name="Goodwin L."/>
            <person name="Pitluck S."/>
            <person name="Liolios K."/>
            <person name="Pagani I."/>
            <person name="Ivanova N."/>
            <person name="Mavromatis K."/>
            <person name="Mikhailova N."/>
            <person name="Huntemann M."/>
            <person name="Pati A."/>
            <person name="Chen A."/>
            <person name="Palaniappan K."/>
            <person name="Land M."/>
            <person name="Hauser L."/>
            <person name="Brambilla E.M."/>
            <person name="Rohde M."/>
            <person name="Goker M."/>
            <person name="Woyke T."/>
            <person name="Bristow J."/>
            <person name="Eisen J.A."/>
            <person name="Markowitz V."/>
            <person name="Hugenholtz P."/>
            <person name="Kyrpides N.C."/>
            <person name="Klenk H.P."/>
            <person name="Detter J.C."/>
        </authorList>
    </citation>
    <scope>NUCLEOTIDE SEQUENCE [LARGE SCALE GENOMIC DNA]</scope>
    <source>
        <strain evidence="10">ATCC 33096 / DSM 2489 / 6091</strain>
    </source>
</reference>
<sequence>MNIRIPPSIKKGCTISVTAPSFGCTTEPYTSRFNFAKKKFESLGYKIFAGETVFKSDGKGISTNPKKAAKELEEFYCSDENSAVISAGGGEMMCETAGFIDFEKISDAKPKWFMGYSDNTNFIFPLVTKCKVAAIYGPTITGFGKKWQTPELYSLGLLEGNVKEVSGFEKFQLPQNDSDSTENLENLTYNLTEKKVLKIFPEKSDSVKIEGIFLGGCLDVLANLCGTKLDSVKEFNLGAEKIIWILESCDGNPTEIRRQVWHLKNAGWFEKASGFIIGRPLASLGKEIFGINQYNAVTDILSEFNLPIIMDADIGHVDPAVPVAMGISAEVFSDKNNFTIKYKWN</sequence>
<dbReference type="Pfam" id="PF17676">
    <property type="entry name" value="Peptidase_S66C"/>
    <property type="match status" value="1"/>
</dbReference>
<dbReference type="GeneID" id="302998389"/>
<keyword evidence="2" id="KW-0121">Carboxypeptidase</keyword>
<comment type="similarity">
    <text evidence="1">Belongs to the peptidase S66 family.</text>
</comment>
<name>F2NYB7_TRES6</name>
<accession>F2NYB7</accession>
<dbReference type="InterPro" id="IPR029062">
    <property type="entry name" value="Class_I_gatase-like"/>
</dbReference>
<evidence type="ECO:0000313" key="9">
    <source>
        <dbReference type="EMBL" id="AEB14138.1"/>
    </source>
</evidence>
<keyword evidence="3" id="KW-0645">Protease</keyword>
<keyword evidence="5" id="KW-0720">Serine protease</keyword>
<evidence type="ECO:0000256" key="6">
    <source>
        <dbReference type="PIRSR" id="PIRSR028757-1"/>
    </source>
</evidence>
<feature type="domain" description="LD-carboxypeptidase C-terminal" evidence="8">
    <location>
        <begin position="210"/>
        <end position="331"/>
    </location>
</feature>
<protein>
    <submittedName>
        <fullName evidence="9">Peptidase U61 LD-carboxypeptidase A</fullName>
    </submittedName>
</protein>
<dbReference type="AlphaFoldDB" id="F2NYB7"/>
<dbReference type="HOGENOM" id="CLU_034346_1_1_12"/>
<dbReference type="InterPro" id="IPR027461">
    <property type="entry name" value="Carboxypeptidase_A_C_sf"/>
</dbReference>
<keyword evidence="10" id="KW-1185">Reference proteome</keyword>
<feature type="domain" description="LD-carboxypeptidase N-terminal" evidence="7">
    <location>
        <begin position="15"/>
        <end position="137"/>
    </location>
</feature>
<reference evidence="10" key="2">
    <citation type="submission" date="2011-04" db="EMBL/GenBank/DDBJ databases">
        <title>The complete genome of chromosome of Treponema succinifaciens DSM 2489.</title>
        <authorList>
            <person name="Lucas S."/>
            <person name="Copeland A."/>
            <person name="Lapidus A."/>
            <person name="Bruce D."/>
            <person name="Goodwin L."/>
            <person name="Pitluck S."/>
            <person name="Peters L."/>
            <person name="Kyrpides N."/>
            <person name="Mavromatis K."/>
            <person name="Ivanova N."/>
            <person name="Ovchinnikova G."/>
            <person name="Teshima H."/>
            <person name="Detter J.C."/>
            <person name="Tapia R."/>
            <person name="Han C."/>
            <person name="Land M."/>
            <person name="Hauser L."/>
            <person name="Markowitz V."/>
            <person name="Cheng J.-F."/>
            <person name="Hugenholtz P."/>
            <person name="Woyke T."/>
            <person name="Wu D."/>
            <person name="Gronow S."/>
            <person name="Wellnitz S."/>
            <person name="Brambilla E."/>
            <person name="Klenk H.-P."/>
            <person name="Eisen J.A."/>
        </authorList>
    </citation>
    <scope>NUCLEOTIDE SEQUENCE [LARGE SCALE GENOMIC DNA]</scope>
    <source>
        <strain evidence="10">ATCC 33096 / DSM 2489 / 6091</strain>
    </source>
</reference>
<dbReference type="GO" id="GO:0004180">
    <property type="term" value="F:carboxypeptidase activity"/>
    <property type="evidence" value="ECO:0007669"/>
    <property type="project" value="UniProtKB-KW"/>
</dbReference>
<dbReference type="Proteomes" id="UP000006852">
    <property type="component" value="Chromosome"/>
</dbReference>
<evidence type="ECO:0000259" key="8">
    <source>
        <dbReference type="Pfam" id="PF17676"/>
    </source>
</evidence>
<feature type="active site" description="Charge relay system" evidence="6">
    <location>
        <position position="316"/>
    </location>
</feature>
<dbReference type="Gene3D" id="3.50.30.60">
    <property type="entry name" value="LD-carboxypeptidase A C-terminal domain-like"/>
    <property type="match status" value="1"/>
</dbReference>
<keyword evidence="4" id="KW-0378">Hydrolase</keyword>
<evidence type="ECO:0000256" key="3">
    <source>
        <dbReference type="ARBA" id="ARBA00022670"/>
    </source>
</evidence>
<dbReference type="Pfam" id="PF02016">
    <property type="entry name" value="Peptidase_S66"/>
    <property type="match status" value="1"/>
</dbReference>
<evidence type="ECO:0000259" key="7">
    <source>
        <dbReference type="Pfam" id="PF02016"/>
    </source>
</evidence>
<feature type="active site" description="Nucleophile" evidence="6">
    <location>
        <position position="117"/>
    </location>
</feature>
<evidence type="ECO:0000256" key="5">
    <source>
        <dbReference type="ARBA" id="ARBA00022825"/>
    </source>
</evidence>
<dbReference type="RefSeq" id="WP_013701425.1">
    <property type="nucleotide sequence ID" value="NC_015385.1"/>
</dbReference>